<reference evidence="1 4" key="2">
    <citation type="submission" date="2021-07" db="EMBL/GenBank/DDBJ databases">
        <title>A novel phosphonate cluster across the Pantoea species complex is important for pathogenicity in onion.</title>
        <authorList>
            <person name="Zhao M."/>
            <person name="Stice S."/>
            <person name="Shin G.Y."/>
            <person name="Coutinho T."/>
            <person name="Gitaitis R."/>
            <person name="Kvitko B."/>
            <person name="Dutta B."/>
        </authorList>
    </citation>
    <scope>NUCLEOTIDE SEQUENCE [LARGE SCALE GENOMIC DNA]</scope>
    <source>
        <strain evidence="1 4">BD 382</strain>
    </source>
</reference>
<evidence type="ECO:0000313" key="2">
    <source>
        <dbReference type="EMBL" id="PWL00596.1"/>
    </source>
</evidence>
<name>A0A2V2BQQ4_9GAMM</name>
<dbReference type="Proteomes" id="UP001197236">
    <property type="component" value="Unassembled WGS sequence"/>
</dbReference>
<accession>A0A2V2BQQ4</accession>
<dbReference type="OrthoDB" id="6540548at2"/>
<dbReference type="EMBL" id="QGHF01000001">
    <property type="protein sequence ID" value="PWL00596.1"/>
    <property type="molecule type" value="Genomic_DNA"/>
</dbReference>
<organism evidence="2 3">
    <name type="scientific">Pantoea allii</name>
    <dbReference type="NCBI Taxonomy" id="574096"/>
    <lineage>
        <taxon>Bacteria</taxon>
        <taxon>Pseudomonadati</taxon>
        <taxon>Pseudomonadota</taxon>
        <taxon>Gammaproteobacteria</taxon>
        <taxon>Enterobacterales</taxon>
        <taxon>Erwiniaceae</taxon>
        <taxon>Pantoea</taxon>
    </lineage>
</organism>
<dbReference type="EMBL" id="JAHVXZ010000001">
    <property type="protein sequence ID" value="MBW1256234.1"/>
    <property type="molecule type" value="Genomic_DNA"/>
</dbReference>
<evidence type="ECO:0000313" key="1">
    <source>
        <dbReference type="EMBL" id="MBW1256234.1"/>
    </source>
</evidence>
<evidence type="ECO:0000313" key="4">
    <source>
        <dbReference type="Proteomes" id="UP001197236"/>
    </source>
</evidence>
<evidence type="ECO:0000313" key="3">
    <source>
        <dbReference type="Proteomes" id="UP000245981"/>
    </source>
</evidence>
<gene>
    <name evidence="2" type="ORF">C7431_101408</name>
    <name evidence="1" type="ORF">KYI95_03265</name>
</gene>
<sequence>MKQDRTEIGEEIHALLGRIVSGILQPGETVTVQEIISALHQQSVLTECEKTRLTCEQAIRILAHKLH</sequence>
<dbReference type="RefSeq" id="WP_096012634.1">
    <property type="nucleotide sequence ID" value="NZ_CP126314.1"/>
</dbReference>
<dbReference type="Proteomes" id="UP000245981">
    <property type="component" value="Unassembled WGS sequence"/>
</dbReference>
<keyword evidence="4" id="KW-1185">Reference proteome</keyword>
<evidence type="ECO:0008006" key="5">
    <source>
        <dbReference type="Google" id="ProtNLM"/>
    </source>
</evidence>
<protein>
    <recommendedName>
        <fullName evidence="5">Biofilm development protein YmgB/AriR</fullName>
    </recommendedName>
</protein>
<reference evidence="2 3" key="1">
    <citation type="submission" date="2018-05" db="EMBL/GenBank/DDBJ databases">
        <title>Genomic Encyclopedia of Type Strains, Phase IV (KMG-V): Genome sequencing to study the core and pangenomes of soil and plant-associated prokaryotes.</title>
        <authorList>
            <person name="Whitman W."/>
        </authorList>
    </citation>
    <scope>NUCLEOTIDE SEQUENCE [LARGE SCALE GENOMIC DNA]</scope>
    <source>
        <strain evidence="2 3">PNA 200-10</strain>
    </source>
</reference>
<dbReference type="AlphaFoldDB" id="A0A2V2BQQ4"/>
<comment type="caution">
    <text evidence="2">The sequence shown here is derived from an EMBL/GenBank/DDBJ whole genome shotgun (WGS) entry which is preliminary data.</text>
</comment>
<proteinExistence type="predicted"/>